<sequence>MSSDPPGFELPIRLLLAFRALIDELHTRLAERGHPEMRPMHGFVFQAVGPEGCSTAELGRRLGVTKQAAAKTVESLERLGYLTRVPDPADARARIVRLTPRGVSALSDSAEIFDALRAEWSEALGPARLATVEDALRTMTAAEPFRTDLPAWFS</sequence>
<dbReference type="SMART" id="SM00347">
    <property type="entry name" value="HTH_MARR"/>
    <property type="match status" value="1"/>
</dbReference>
<evidence type="ECO:0000259" key="1">
    <source>
        <dbReference type="PROSITE" id="PS50995"/>
    </source>
</evidence>
<organism evidence="2 3">
    <name type="scientific">Actinocorallia herbida</name>
    <dbReference type="NCBI Taxonomy" id="58109"/>
    <lineage>
        <taxon>Bacteria</taxon>
        <taxon>Bacillati</taxon>
        <taxon>Actinomycetota</taxon>
        <taxon>Actinomycetes</taxon>
        <taxon>Streptosporangiales</taxon>
        <taxon>Thermomonosporaceae</taxon>
        <taxon>Actinocorallia</taxon>
    </lineage>
</organism>
<dbReference type="SUPFAM" id="SSF46785">
    <property type="entry name" value="Winged helix' DNA-binding domain"/>
    <property type="match status" value="1"/>
</dbReference>
<dbReference type="InterPro" id="IPR036388">
    <property type="entry name" value="WH-like_DNA-bd_sf"/>
</dbReference>
<dbReference type="OrthoDB" id="122135at2"/>
<dbReference type="InterPro" id="IPR000835">
    <property type="entry name" value="HTH_MarR-typ"/>
</dbReference>
<keyword evidence="2" id="KW-0238">DNA-binding</keyword>
<comment type="caution">
    <text evidence="2">The sequence shown here is derived from an EMBL/GenBank/DDBJ whole genome shotgun (WGS) entry which is preliminary data.</text>
</comment>
<dbReference type="GO" id="GO:0003700">
    <property type="term" value="F:DNA-binding transcription factor activity"/>
    <property type="evidence" value="ECO:0007669"/>
    <property type="project" value="InterPro"/>
</dbReference>
<name>A0A3N1D947_9ACTN</name>
<evidence type="ECO:0000313" key="3">
    <source>
        <dbReference type="Proteomes" id="UP000272400"/>
    </source>
</evidence>
<accession>A0A3N1D947</accession>
<reference evidence="2 3" key="1">
    <citation type="submission" date="2018-11" db="EMBL/GenBank/DDBJ databases">
        <title>Sequencing the genomes of 1000 actinobacteria strains.</title>
        <authorList>
            <person name="Klenk H.-P."/>
        </authorList>
    </citation>
    <scope>NUCLEOTIDE SEQUENCE [LARGE SCALE GENOMIC DNA]</scope>
    <source>
        <strain evidence="2 3">DSM 44254</strain>
    </source>
</reference>
<keyword evidence="3" id="KW-1185">Reference proteome</keyword>
<feature type="domain" description="HTH marR-type" evidence="1">
    <location>
        <begin position="7"/>
        <end position="141"/>
    </location>
</feature>
<dbReference type="PANTHER" id="PTHR33164">
    <property type="entry name" value="TRANSCRIPTIONAL REGULATOR, MARR FAMILY"/>
    <property type="match status" value="1"/>
</dbReference>
<protein>
    <submittedName>
        <fullName evidence="2">DNA-binding MarR family transcriptional regulator</fullName>
    </submittedName>
</protein>
<dbReference type="EMBL" id="RJKE01000001">
    <property type="protein sequence ID" value="ROO89989.1"/>
    <property type="molecule type" value="Genomic_DNA"/>
</dbReference>
<dbReference type="Gene3D" id="1.10.10.10">
    <property type="entry name" value="Winged helix-like DNA-binding domain superfamily/Winged helix DNA-binding domain"/>
    <property type="match status" value="1"/>
</dbReference>
<dbReference type="Proteomes" id="UP000272400">
    <property type="component" value="Unassembled WGS sequence"/>
</dbReference>
<dbReference type="PROSITE" id="PS50995">
    <property type="entry name" value="HTH_MARR_2"/>
    <property type="match status" value="1"/>
</dbReference>
<dbReference type="RefSeq" id="WP_123669001.1">
    <property type="nucleotide sequence ID" value="NZ_RJKE01000001.1"/>
</dbReference>
<dbReference type="PRINTS" id="PR00598">
    <property type="entry name" value="HTHMARR"/>
</dbReference>
<dbReference type="InterPro" id="IPR036390">
    <property type="entry name" value="WH_DNA-bd_sf"/>
</dbReference>
<dbReference type="GO" id="GO:0006950">
    <property type="term" value="P:response to stress"/>
    <property type="evidence" value="ECO:0007669"/>
    <property type="project" value="TreeGrafter"/>
</dbReference>
<dbReference type="InterPro" id="IPR039422">
    <property type="entry name" value="MarR/SlyA-like"/>
</dbReference>
<evidence type="ECO:0000313" key="2">
    <source>
        <dbReference type="EMBL" id="ROO89989.1"/>
    </source>
</evidence>
<dbReference type="Pfam" id="PF12802">
    <property type="entry name" value="MarR_2"/>
    <property type="match status" value="1"/>
</dbReference>
<proteinExistence type="predicted"/>
<gene>
    <name evidence="2" type="ORF">EDD29_7701</name>
</gene>
<dbReference type="AlphaFoldDB" id="A0A3N1D947"/>
<dbReference type="PANTHER" id="PTHR33164:SF99">
    <property type="entry name" value="MARR FAMILY REGULATORY PROTEIN"/>
    <property type="match status" value="1"/>
</dbReference>
<dbReference type="GO" id="GO:0003677">
    <property type="term" value="F:DNA binding"/>
    <property type="evidence" value="ECO:0007669"/>
    <property type="project" value="UniProtKB-KW"/>
</dbReference>